<name>A0ABR3G5G9_9PEZI</name>
<protein>
    <recommendedName>
        <fullName evidence="3">Transposase</fullName>
    </recommendedName>
</protein>
<gene>
    <name evidence="1" type="ORF">Q9L58_009944</name>
</gene>
<proteinExistence type="predicted"/>
<reference evidence="1 2" key="1">
    <citation type="submission" date="2024-02" db="EMBL/GenBank/DDBJ databases">
        <title>Discinaceae phylogenomics.</title>
        <authorList>
            <person name="Dirks A.C."/>
            <person name="James T.Y."/>
        </authorList>
    </citation>
    <scope>NUCLEOTIDE SEQUENCE [LARGE SCALE GENOMIC DNA]</scope>
    <source>
        <strain evidence="1 2">ACD0624</strain>
    </source>
</reference>
<evidence type="ECO:0008006" key="3">
    <source>
        <dbReference type="Google" id="ProtNLM"/>
    </source>
</evidence>
<comment type="caution">
    <text evidence="1">The sequence shown here is derived from an EMBL/GenBank/DDBJ whole genome shotgun (WGS) entry which is preliminary data.</text>
</comment>
<organism evidence="1 2">
    <name type="scientific">Discina gigas</name>
    <dbReference type="NCBI Taxonomy" id="1032678"/>
    <lineage>
        <taxon>Eukaryota</taxon>
        <taxon>Fungi</taxon>
        <taxon>Dikarya</taxon>
        <taxon>Ascomycota</taxon>
        <taxon>Pezizomycotina</taxon>
        <taxon>Pezizomycetes</taxon>
        <taxon>Pezizales</taxon>
        <taxon>Discinaceae</taxon>
        <taxon>Discina</taxon>
    </lineage>
</organism>
<accession>A0ABR3G5G9</accession>
<keyword evidence="2" id="KW-1185">Reference proteome</keyword>
<dbReference type="EMBL" id="JBBBZM010000283">
    <property type="protein sequence ID" value="KAL0631192.1"/>
    <property type="molecule type" value="Genomic_DNA"/>
</dbReference>
<evidence type="ECO:0000313" key="2">
    <source>
        <dbReference type="Proteomes" id="UP001447188"/>
    </source>
</evidence>
<sequence>MLVMPTYSSPESRCPFCRCSYRYGKRFETDICTKHKYLAELYFTPADPDSSLEDTGHLPYGKDAETDSDGEKIEVLDDEEDENVCSRKGPFSHTFADAGRRTEDVKQYWEHLQSLIEHPIEPFHDVYDFCLANWLINSKISMTKINKLFSSRLDISDGSFFKSAKTLHGVLNHLPTTLREPNGSLHKTKVIGNQDGAPLEDITYA</sequence>
<dbReference type="Proteomes" id="UP001447188">
    <property type="component" value="Unassembled WGS sequence"/>
</dbReference>
<evidence type="ECO:0000313" key="1">
    <source>
        <dbReference type="EMBL" id="KAL0631192.1"/>
    </source>
</evidence>